<feature type="region of interest" description="Disordered" evidence="1">
    <location>
        <begin position="1"/>
        <end position="42"/>
    </location>
</feature>
<accession>A0A195B6D7</accession>
<dbReference type="Proteomes" id="UP000078540">
    <property type="component" value="Unassembled WGS sequence"/>
</dbReference>
<feature type="compositionally biased region" description="Basic and acidic residues" evidence="1">
    <location>
        <begin position="1"/>
        <end position="16"/>
    </location>
</feature>
<sequence>MKILRREVKEGQDDKVIPSGSRFDLSNSYDEQEKSNGDRMIDNDSTSYVRVNFKVSCETVNSRKGYAYNYALPTLSKAFALSTLSGEVAEP</sequence>
<evidence type="ECO:0000313" key="3">
    <source>
        <dbReference type="Proteomes" id="UP000078540"/>
    </source>
</evidence>
<dbReference type="AlphaFoldDB" id="A0A195B6D7"/>
<dbReference type="EMBL" id="KQ976574">
    <property type="protein sequence ID" value="KYM80083.1"/>
    <property type="molecule type" value="Genomic_DNA"/>
</dbReference>
<feature type="compositionally biased region" description="Basic and acidic residues" evidence="1">
    <location>
        <begin position="31"/>
        <end position="42"/>
    </location>
</feature>
<organism evidence="2 3">
    <name type="scientific">Atta colombica</name>
    <dbReference type="NCBI Taxonomy" id="520822"/>
    <lineage>
        <taxon>Eukaryota</taxon>
        <taxon>Metazoa</taxon>
        <taxon>Ecdysozoa</taxon>
        <taxon>Arthropoda</taxon>
        <taxon>Hexapoda</taxon>
        <taxon>Insecta</taxon>
        <taxon>Pterygota</taxon>
        <taxon>Neoptera</taxon>
        <taxon>Endopterygota</taxon>
        <taxon>Hymenoptera</taxon>
        <taxon>Apocrita</taxon>
        <taxon>Aculeata</taxon>
        <taxon>Formicoidea</taxon>
        <taxon>Formicidae</taxon>
        <taxon>Myrmicinae</taxon>
        <taxon>Atta</taxon>
    </lineage>
</organism>
<protein>
    <submittedName>
        <fullName evidence="2">Uncharacterized protein</fullName>
    </submittedName>
</protein>
<keyword evidence="3" id="KW-1185">Reference proteome</keyword>
<reference evidence="2 3" key="1">
    <citation type="submission" date="2015-09" db="EMBL/GenBank/DDBJ databases">
        <title>Atta colombica WGS genome.</title>
        <authorList>
            <person name="Nygaard S."/>
            <person name="Hu H."/>
            <person name="Boomsma J."/>
            <person name="Zhang G."/>
        </authorList>
    </citation>
    <scope>NUCLEOTIDE SEQUENCE [LARGE SCALE GENOMIC DNA]</scope>
    <source>
        <strain evidence="2">Treedump-2</strain>
        <tissue evidence="2">Whole body</tissue>
    </source>
</reference>
<name>A0A195B6D7_9HYME</name>
<gene>
    <name evidence="2" type="ORF">ALC53_09177</name>
</gene>
<evidence type="ECO:0000256" key="1">
    <source>
        <dbReference type="SAM" id="MobiDB-lite"/>
    </source>
</evidence>
<proteinExistence type="predicted"/>
<evidence type="ECO:0000313" key="2">
    <source>
        <dbReference type="EMBL" id="KYM80083.1"/>
    </source>
</evidence>